<accession>A0A369C857</accession>
<feature type="transmembrane region" description="Helical" evidence="10">
    <location>
        <begin position="171"/>
        <end position="195"/>
    </location>
</feature>
<keyword evidence="9" id="KW-0407">Ion channel</keyword>
<dbReference type="SUPFAM" id="SSF81340">
    <property type="entry name" value="Clc chloride channel"/>
    <property type="match status" value="1"/>
</dbReference>
<evidence type="ECO:0000256" key="5">
    <source>
        <dbReference type="ARBA" id="ARBA00023065"/>
    </source>
</evidence>
<comment type="caution">
    <text evidence="11">The sequence shown here is derived from an EMBL/GenBank/DDBJ whole genome shotgun (WGS) entry which is preliminary data.</text>
</comment>
<dbReference type="PANTHER" id="PTHR43427:SF6">
    <property type="entry name" value="CHLORIDE CHANNEL PROTEIN CLC-E"/>
    <property type="match status" value="1"/>
</dbReference>
<dbReference type="Pfam" id="PF00654">
    <property type="entry name" value="Voltage_CLC"/>
    <property type="match status" value="1"/>
</dbReference>
<feature type="transmembrane region" description="Helical" evidence="10">
    <location>
        <begin position="75"/>
        <end position="93"/>
    </location>
</feature>
<name>A0A369C857_9GAMM</name>
<dbReference type="PRINTS" id="PR00762">
    <property type="entry name" value="CLCHANNEL"/>
</dbReference>
<reference evidence="11 12" key="1">
    <citation type="submission" date="2018-07" db="EMBL/GenBank/DDBJ databases">
        <title>Genomic Encyclopedia of Type Strains, Phase IV (KMG-IV): sequencing the most valuable type-strain genomes for metagenomic binning, comparative biology and taxonomic classification.</title>
        <authorList>
            <person name="Goeker M."/>
        </authorList>
    </citation>
    <scope>NUCLEOTIDE SEQUENCE [LARGE SCALE GENOMIC DNA]</scope>
    <source>
        <strain evidence="11 12">DSM 26407</strain>
    </source>
</reference>
<dbReference type="PANTHER" id="PTHR43427">
    <property type="entry name" value="CHLORIDE CHANNEL PROTEIN CLC-E"/>
    <property type="match status" value="1"/>
</dbReference>
<keyword evidence="3 10" id="KW-0812">Transmembrane</keyword>
<keyword evidence="7" id="KW-0869">Chloride channel</keyword>
<feature type="transmembrane region" description="Helical" evidence="10">
    <location>
        <begin position="377"/>
        <end position="402"/>
    </location>
</feature>
<evidence type="ECO:0000256" key="6">
    <source>
        <dbReference type="ARBA" id="ARBA00023136"/>
    </source>
</evidence>
<feature type="transmembrane region" description="Helical" evidence="10">
    <location>
        <begin position="343"/>
        <end position="365"/>
    </location>
</feature>
<evidence type="ECO:0000313" key="12">
    <source>
        <dbReference type="Proteomes" id="UP000252707"/>
    </source>
</evidence>
<feature type="transmembrane region" description="Helical" evidence="10">
    <location>
        <begin position="408"/>
        <end position="428"/>
    </location>
</feature>
<feature type="transmembrane region" description="Helical" evidence="10">
    <location>
        <begin position="279"/>
        <end position="303"/>
    </location>
</feature>
<gene>
    <name evidence="11" type="ORF">DFQ59_10524</name>
</gene>
<keyword evidence="6 10" id="KW-0472">Membrane</keyword>
<evidence type="ECO:0000256" key="8">
    <source>
        <dbReference type="ARBA" id="ARBA00023214"/>
    </source>
</evidence>
<dbReference type="InterPro" id="IPR050368">
    <property type="entry name" value="ClC-type_chloride_channel"/>
</dbReference>
<evidence type="ECO:0000256" key="3">
    <source>
        <dbReference type="ARBA" id="ARBA00022692"/>
    </source>
</evidence>
<dbReference type="EMBL" id="QPJY01000005">
    <property type="protein sequence ID" value="RCX30192.1"/>
    <property type="molecule type" value="Genomic_DNA"/>
</dbReference>
<dbReference type="GO" id="GO:0005254">
    <property type="term" value="F:chloride channel activity"/>
    <property type="evidence" value="ECO:0007669"/>
    <property type="project" value="UniProtKB-KW"/>
</dbReference>
<dbReference type="Gene3D" id="1.10.3080.10">
    <property type="entry name" value="Clc chloride channel"/>
    <property type="match status" value="1"/>
</dbReference>
<feature type="transmembrane region" description="Helical" evidence="10">
    <location>
        <begin position="33"/>
        <end position="55"/>
    </location>
</feature>
<dbReference type="GO" id="GO:0034707">
    <property type="term" value="C:chloride channel complex"/>
    <property type="evidence" value="ECO:0007669"/>
    <property type="project" value="UniProtKB-KW"/>
</dbReference>
<dbReference type="RefSeq" id="WP_114279808.1">
    <property type="nucleotide sequence ID" value="NZ_QPJY01000005.1"/>
</dbReference>
<dbReference type="OrthoDB" id="9767361at2"/>
<evidence type="ECO:0000256" key="9">
    <source>
        <dbReference type="ARBA" id="ARBA00023303"/>
    </source>
</evidence>
<feature type="transmembrane region" description="Helical" evidence="10">
    <location>
        <begin position="207"/>
        <end position="226"/>
    </location>
</feature>
<dbReference type="CDD" id="cd00400">
    <property type="entry name" value="Voltage_gated_ClC"/>
    <property type="match status" value="1"/>
</dbReference>
<evidence type="ECO:0000256" key="2">
    <source>
        <dbReference type="ARBA" id="ARBA00022448"/>
    </source>
</evidence>
<dbReference type="AlphaFoldDB" id="A0A369C857"/>
<protein>
    <submittedName>
        <fullName evidence="11">H+/Cl-antiporter ClcA</fullName>
    </submittedName>
</protein>
<comment type="subcellular location">
    <subcellularLocation>
        <location evidence="1">Membrane</location>
        <topology evidence="1">Multi-pass membrane protein</topology>
    </subcellularLocation>
</comment>
<keyword evidence="12" id="KW-1185">Reference proteome</keyword>
<evidence type="ECO:0000256" key="10">
    <source>
        <dbReference type="SAM" id="Phobius"/>
    </source>
</evidence>
<feature type="transmembrane region" description="Helical" evidence="10">
    <location>
        <begin position="247"/>
        <end position="267"/>
    </location>
</feature>
<proteinExistence type="predicted"/>
<dbReference type="InterPro" id="IPR014743">
    <property type="entry name" value="Cl-channel_core"/>
</dbReference>
<keyword evidence="4 10" id="KW-1133">Transmembrane helix</keyword>
<keyword evidence="8" id="KW-0868">Chloride</keyword>
<evidence type="ECO:0000256" key="7">
    <source>
        <dbReference type="ARBA" id="ARBA00023173"/>
    </source>
</evidence>
<dbReference type="Proteomes" id="UP000252707">
    <property type="component" value="Unassembled WGS sequence"/>
</dbReference>
<sequence>MEQSVGERLRTGAARRLEAFRLRVSRADAIAELSLLGILSGVLAAAVIILFRWVVEILQRTFLHGHLYDYEHLAPEWRLLLAVAGGLVLGLLWRAVPEGMRRVGVPHLLVRLDYHQGRLPWGNALMQFVGGTLALVAGHSVGREGPSIHLGAAASNIPAQWLRLPNNSLRVVAACGAAAGIAATFNTPLAGVAFAMEVLMMESTVAAFAPVILATISATTLTRLAFGDDLAFTVPPLDLGSMAEMPLILLMGIALGGAAALFIRALLLFNGWGRRLPLWLRPVVAGTLTGLIALWVPAVMGIGYDTVNQALLGEVTLGLLAAMVVMKLLATAAAVGLGVPGGLIGPSLVIGAMGGGLFAVVAQGFGFIPEASVGFHVMLGMGAMMAGVLQAPLAALLAILELTGNPNILFPGMLAVIAATLTCGALHGRESAFLALLRSMGVDYRNDRIARALRQVGVAGVMSRSYAQLPARPDRARVERELADAPGWILVRPEDAPAQLLPAVDLVRALREAPEREAFDLLELPAERLTATPVDIQASLQEAQEEMHRHGAEALYVVRTTVPGIPRVYGVLTRAEIERGYRY</sequence>
<evidence type="ECO:0000313" key="11">
    <source>
        <dbReference type="EMBL" id="RCX30192.1"/>
    </source>
</evidence>
<dbReference type="InterPro" id="IPR001807">
    <property type="entry name" value="ClC"/>
</dbReference>
<organism evidence="11 12">
    <name type="scientific">Thioalbus denitrificans</name>
    <dbReference type="NCBI Taxonomy" id="547122"/>
    <lineage>
        <taxon>Bacteria</taxon>
        <taxon>Pseudomonadati</taxon>
        <taxon>Pseudomonadota</taxon>
        <taxon>Gammaproteobacteria</taxon>
        <taxon>Chromatiales</taxon>
        <taxon>Ectothiorhodospiraceae</taxon>
        <taxon>Thioalbus</taxon>
    </lineage>
</organism>
<keyword evidence="5" id="KW-0406">Ion transport</keyword>
<evidence type="ECO:0000256" key="1">
    <source>
        <dbReference type="ARBA" id="ARBA00004141"/>
    </source>
</evidence>
<feature type="transmembrane region" description="Helical" evidence="10">
    <location>
        <begin position="315"/>
        <end position="337"/>
    </location>
</feature>
<keyword evidence="2" id="KW-0813">Transport</keyword>
<evidence type="ECO:0000256" key="4">
    <source>
        <dbReference type="ARBA" id="ARBA00022989"/>
    </source>
</evidence>